<evidence type="ECO:0000256" key="1">
    <source>
        <dbReference type="SAM" id="MobiDB-lite"/>
    </source>
</evidence>
<gene>
    <name evidence="2" type="ORF">E5288_WYG022223</name>
</gene>
<evidence type="ECO:0000313" key="3">
    <source>
        <dbReference type="Proteomes" id="UP000322234"/>
    </source>
</evidence>
<organism evidence="2 3">
    <name type="scientific">Bos mutus</name>
    <name type="common">wild yak</name>
    <dbReference type="NCBI Taxonomy" id="72004"/>
    <lineage>
        <taxon>Eukaryota</taxon>
        <taxon>Metazoa</taxon>
        <taxon>Chordata</taxon>
        <taxon>Craniata</taxon>
        <taxon>Vertebrata</taxon>
        <taxon>Euteleostomi</taxon>
        <taxon>Mammalia</taxon>
        <taxon>Eutheria</taxon>
        <taxon>Laurasiatheria</taxon>
        <taxon>Artiodactyla</taxon>
        <taxon>Ruminantia</taxon>
        <taxon>Pecora</taxon>
        <taxon>Bovidae</taxon>
        <taxon>Bovinae</taxon>
        <taxon>Bos</taxon>
    </lineage>
</organism>
<protein>
    <submittedName>
        <fullName evidence="2">Uncharacterized protein</fullName>
    </submittedName>
</protein>
<dbReference type="AlphaFoldDB" id="A0A6B0S275"/>
<dbReference type="EMBL" id="VBQZ03000151">
    <property type="protein sequence ID" value="MXQ96032.1"/>
    <property type="molecule type" value="Genomic_DNA"/>
</dbReference>
<feature type="compositionally biased region" description="Basic and acidic residues" evidence="1">
    <location>
        <begin position="200"/>
        <end position="214"/>
    </location>
</feature>
<feature type="region of interest" description="Disordered" evidence="1">
    <location>
        <begin position="32"/>
        <end position="59"/>
    </location>
</feature>
<proteinExistence type="predicted"/>
<reference evidence="2" key="1">
    <citation type="submission" date="2019-10" db="EMBL/GenBank/DDBJ databases">
        <title>The sequence and de novo assembly of the wild yak genome.</title>
        <authorList>
            <person name="Liu Y."/>
        </authorList>
    </citation>
    <scope>NUCLEOTIDE SEQUENCE [LARGE SCALE GENOMIC DNA]</scope>
    <source>
        <strain evidence="2">WY2019</strain>
    </source>
</reference>
<keyword evidence="3" id="KW-1185">Reference proteome</keyword>
<sequence>MSNSCVRQQSEPTLQVPIQPCAAPDMGVGATRGVDTGSHAGCGRRSHTGRGHGSHTVRGHREPHWTWVLRDKQDVDAGATRDVDVGAARDMDAGATRDVDVGAAWDMDTGATRGVDVGAMWDMDTGATRDVDVGATWDMDAGATRDVDVGAMWDMDAGAMRDVDAGRNLLLPNRSDKPSATGPHHATSTHSGEASPPCEGRGRPLDCEAPDHSCGRGSSRVKPSDDIPAKRQGPNQAAKARDD</sequence>
<accession>A0A6B0S275</accession>
<feature type="region of interest" description="Disordered" evidence="1">
    <location>
        <begin position="169"/>
        <end position="243"/>
    </location>
</feature>
<feature type="compositionally biased region" description="Basic residues" evidence="1">
    <location>
        <begin position="42"/>
        <end position="58"/>
    </location>
</feature>
<comment type="caution">
    <text evidence="2">The sequence shown here is derived from an EMBL/GenBank/DDBJ whole genome shotgun (WGS) entry which is preliminary data.</text>
</comment>
<dbReference type="Proteomes" id="UP000322234">
    <property type="component" value="Unassembled WGS sequence"/>
</dbReference>
<name>A0A6B0S275_9CETA</name>
<evidence type="ECO:0000313" key="2">
    <source>
        <dbReference type="EMBL" id="MXQ96032.1"/>
    </source>
</evidence>